<comment type="function">
    <text evidence="6 8 9">Necessary for efficient RNA polymerase transcription elongation past template-encoded arresting sites. The arresting sites in DNA have the property of trapping a certain fraction of elongating RNA polymerases that pass through, resulting in locked ternary complexes. Cleavage of the nascent transcript by cleavage factors such as GreA or GreB allows the resumption of elongation from the new 3'terminus. GreA releases sequences of 2 to 3 nucleotides.</text>
</comment>
<dbReference type="PIRSF" id="PIRSF006092">
    <property type="entry name" value="GreA_GreB"/>
    <property type="match status" value="1"/>
</dbReference>
<dbReference type="InterPro" id="IPR018151">
    <property type="entry name" value="TF_GreA/GreB_CS"/>
</dbReference>
<dbReference type="Pfam" id="PF03449">
    <property type="entry name" value="GreA_GreB_N"/>
    <property type="match status" value="1"/>
</dbReference>
<sequence>MNEPMSKYGFKKLSEELKNLKEVERPKVAQEIDIARSHGDLKENAEYHAAKEKQAFIEFKINDLSKMLANAEVIDPESLSHDKVSFGSTVTILNLDTEKELIYTIVGTTESNPEKGLISFNSPLARGLIGKEEGDEVIINLPAGETEFEILKIEYKPIAFED</sequence>
<reference evidence="12 13" key="1">
    <citation type="submission" date="2018-04" db="EMBL/GenBank/DDBJ databases">
        <title>Novel Campyloabacter and Helicobacter Species and Strains.</title>
        <authorList>
            <person name="Mannion A.J."/>
            <person name="Shen Z."/>
            <person name="Fox J.G."/>
        </authorList>
    </citation>
    <scope>NUCLEOTIDE SEQUENCE [LARGE SCALE GENOMIC DNA]</scope>
    <source>
        <strain evidence="12 13">MIT 97-5075</strain>
    </source>
</reference>
<dbReference type="AlphaFoldDB" id="A0A3D8IYZ2"/>
<dbReference type="GO" id="GO:0006354">
    <property type="term" value="P:DNA-templated transcription elongation"/>
    <property type="evidence" value="ECO:0007669"/>
    <property type="project" value="TreeGrafter"/>
</dbReference>
<dbReference type="InterPro" id="IPR022691">
    <property type="entry name" value="Tscrpt_elong_fac_GreA/B_N"/>
</dbReference>
<dbReference type="RefSeq" id="WP_104763362.1">
    <property type="nucleotide sequence ID" value="NZ_FZPM01000020.1"/>
</dbReference>
<feature type="domain" description="Transcription elongation factor GreA/GreB C-terminal" evidence="10">
    <location>
        <begin position="80"/>
        <end position="155"/>
    </location>
</feature>
<organism evidence="12 13">
    <name type="scientific">Helicobacter aurati</name>
    <dbReference type="NCBI Taxonomy" id="137778"/>
    <lineage>
        <taxon>Bacteria</taxon>
        <taxon>Pseudomonadati</taxon>
        <taxon>Campylobacterota</taxon>
        <taxon>Epsilonproteobacteria</taxon>
        <taxon>Campylobacterales</taxon>
        <taxon>Helicobacteraceae</taxon>
        <taxon>Helicobacter</taxon>
    </lineage>
</organism>
<dbReference type="Proteomes" id="UP000256424">
    <property type="component" value="Unassembled WGS sequence"/>
</dbReference>
<dbReference type="NCBIfam" id="NF001263">
    <property type="entry name" value="PRK00226.1-4"/>
    <property type="match status" value="1"/>
</dbReference>
<dbReference type="InterPro" id="IPR023459">
    <property type="entry name" value="Tscrpt_elong_fac_GreA/B_fam"/>
</dbReference>
<keyword evidence="3 8" id="KW-0805">Transcription regulation</keyword>
<dbReference type="GO" id="GO:0070063">
    <property type="term" value="F:RNA polymerase binding"/>
    <property type="evidence" value="ECO:0007669"/>
    <property type="project" value="InterPro"/>
</dbReference>
<protein>
    <recommendedName>
        <fullName evidence="2 8">Transcription elongation factor GreA</fullName>
    </recommendedName>
    <alternativeName>
        <fullName evidence="7 8">Transcript cleavage factor GreA</fullName>
    </alternativeName>
</protein>
<evidence type="ECO:0000259" key="11">
    <source>
        <dbReference type="Pfam" id="PF03449"/>
    </source>
</evidence>
<evidence type="ECO:0000256" key="5">
    <source>
        <dbReference type="ARBA" id="ARBA00023163"/>
    </source>
</evidence>
<feature type="domain" description="Transcription elongation factor GreA/GreB N-terminal" evidence="11">
    <location>
        <begin position="4"/>
        <end position="73"/>
    </location>
</feature>
<evidence type="ECO:0000256" key="7">
    <source>
        <dbReference type="ARBA" id="ARBA00030776"/>
    </source>
</evidence>
<dbReference type="GO" id="GO:0003746">
    <property type="term" value="F:translation elongation factor activity"/>
    <property type="evidence" value="ECO:0007669"/>
    <property type="project" value="UniProtKB-KW"/>
</dbReference>
<evidence type="ECO:0000256" key="9">
    <source>
        <dbReference type="RuleBase" id="RU000556"/>
    </source>
</evidence>
<evidence type="ECO:0000256" key="3">
    <source>
        <dbReference type="ARBA" id="ARBA00023015"/>
    </source>
</evidence>
<evidence type="ECO:0000256" key="8">
    <source>
        <dbReference type="HAMAP-Rule" id="MF_00105"/>
    </source>
</evidence>
<dbReference type="PROSITE" id="PS00830">
    <property type="entry name" value="GREAB_2"/>
    <property type="match status" value="1"/>
</dbReference>
<comment type="similarity">
    <text evidence="1 8 9">Belongs to the GreA/GreB family.</text>
</comment>
<dbReference type="FunFam" id="3.10.50.30:FF:000001">
    <property type="entry name" value="Transcription elongation factor GreA"/>
    <property type="match status" value="1"/>
</dbReference>
<dbReference type="NCBIfam" id="TIGR01462">
    <property type="entry name" value="greA"/>
    <property type="match status" value="1"/>
</dbReference>
<evidence type="ECO:0000256" key="2">
    <source>
        <dbReference type="ARBA" id="ARBA00013729"/>
    </source>
</evidence>
<evidence type="ECO:0000256" key="1">
    <source>
        <dbReference type="ARBA" id="ARBA00008213"/>
    </source>
</evidence>
<proteinExistence type="inferred from homology"/>
<dbReference type="PANTHER" id="PTHR30437">
    <property type="entry name" value="TRANSCRIPTION ELONGATION FACTOR GREA"/>
    <property type="match status" value="1"/>
</dbReference>
<dbReference type="EMBL" id="NXLW01000019">
    <property type="protein sequence ID" value="RDU70498.1"/>
    <property type="molecule type" value="Genomic_DNA"/>
</dbReference>
<dbReference type="InterPro" id="IPR001437">
    <property type="entry name" value="Tscrpt_elong_fac_GreA/B_C"/>
</dbReference>
<dbReference type="PROSITE" id="PS00829">
    <property type="entry name" value="GREAB_1"/>
    <property type="match status" value="1"/>
</dbReference>
<keyword evidence="4 8" id="KW-0238">DNA-binding</keyword>
<dbReference type="GO" id="GO:0003677">
    <property type="term" value="F:DNA binding"/>
    <property type="evidence" value="ECO:0007669"/>
    <property type="project" value="UniProtKB-UniRule"/>
</dbReference>
<gene>
    <name evidence="8" type="primary">greA</name>
    <name evidence="12" type="ORF">CQA66_08020</name>
</gene>
<keyword evidence="12" id="KW-0648">Protein biosynthesis</keyword>
<dbReference type="OrthoDB" id="9808774at2"/>
<dbReference type="InterPro" id="IPR028624">
    <property type="entry name" value="Tscrpt_elong_fac_GreA/B"/>
</dbReference>
<keyword evidence="13" id="KW-1185">Reference proteome</keyword>
<dbReference type="InterPro" id="IPR036805">
    <property type="entry name" value="Tscrpt_elong_fac_GreA/B_N_sf"/>
</dbReference>
<name>A0A3D8IYZ2_9HELI</name>
<dbReference type="Gene3D" id="1.10.287.180">
    <property type="entry name" value="Transcription elongation factor, GreA/GreB, N-terminal domain"/>
    <property type="match status" value="1"/>
</dbReference>
<dbReference type="NCBIfam" id="NF001264">
    <property type="entry name" value="PRK00226.1-5"/>
    <property type="match status" value="1"/>
</dbReference>
<dbReference type="PANTHER" id="PTHR30437:SF4">
    <property type="entry name" value="TRANSCRIPTION ELONGATION FACTOR GREA"/>
    <property type="match status" value="1"/>
</dbReference>
<dbReference type="GO" id="GO:0032784">
    <property type="term" value="P:regulation of DNA-templated transcription elongation"/>
    <property type="evidence" value="ECO:0007669"/>
    <property type="project" value="UniProtKB-UniRule"/>
</dbReference>
<keyword evidence="12" id="KW-0251">Elongation factor</keyword>
<comment type="caution">
    <text evidence="12">The sequence shown here is derived from an EMBL/GenBank/DDBJ whole genome shotgun (WGS) entry which is preliminary data.</text>
</comment>
<dbReference type="Pfam" id="PF01272">
    <property type="entry name" value="GreA_GreB"/>
    <property type="match status" value="1"/>
</dbReference>
<evidence type="ECO:0000313" key="13">
    <source>
        <dbReference type="Proteomes" id="UP000256424"/>
    </source>
</evidence>
<evidence type="ECO:0000256" key="6">
    <source>
        <dbReference type="ARBA" id="ARBA00024916"/>
    </source>
</evidence>
<evidence type="ECO:0000313" key="12">
    <source>
        <dbReference type="EMBL" id="RDU70498.1"/>
    </source>
</evidence>
<dbReference type="SUPFAM" id="SSF54534">
    <property type="entry name" value="FKBP-like"/>
    <property type="match status" value="1"/>
</dbReference>
<dbReference type="InterPro" id="IPR006359">
    <property type="entry name" value="Tscrpt_elong_fac_GreA"/>
</dbReference>
<dbReference type="FunFam" id="1.10.287.180:FF:000001">
    <property type="entry name" value="Transcription elongation factor GreA"/>
    <property type="match status" value="1"/>
</dbReference>
<dbReference type="SUPFAM" id="SSF46557">
    <property type="entry name" value="GreA transcript cleavage protein, N-terminal domain"/>
    <property type="match status" value="1"/>
</dbReference>
<accession>A0A3D8IYZ2</accession>
<dbReference type="NCBIfam" id="NF001261">
    <property type="entry name" value="PRK00226.1-2"/>
    <property type="match status" value="1"/>
</dbReference>
<dbReference type="Gene3D" id="3.10.50.30">
    <property type="entry name" value="Transcription elongation factor, GreA/GreB, C-terminal domain"/>
    <property type="match status" value="1"/>
</dbReference>
<keyword evidence="5 8" id="KW-0804">Transcription</keyword>
<dbReference type="HAMAP" id="MF_00105">
    <property type="entry name" value="GreA_GreB"/>
    <property type="match status" value="1"/>
</dbReference>
<dbReference type="InterPro" id="IPR036953">
    <property type="entry name" value="GreA/GreB_C_sf"/>
</dbReference>
<evidence type="ECO:0000259" key="10">
    <source>
        <dbReference type="Pfam" id="PF01272"/>
    </source>
</evidence>
<evidence type="ECO:0000256" key="4">
    <source>
        <dbReference type="ARBA" id="ARBA00023125"/>
    </source>
</evidence>